<reference evidence="1" key="2">
    <citation type="submission" date="2020-05" db="UniProtKB">
        <authorList>
            <consortium name="EnsemblMetazoa"/>
        </authorList>
    </citation>
    <scope>IDENTIFICATION</scope>
    <source>
        <strain evidence="1">IAEA</strain>
    </source>
</reference>
<dbReference type="VEuPathDB" id="VectorBase:GPAI003796"/>
<evidence type="ECO:0000313" key="2">
    <source>
        <dbReference type="Proteomes" id="UP000092445"/>
    </source>
</evidence>
<organism evidence="1 2">
    <name type="scientific">Glossina pallidipes</name>
    <name type="common">Tsetse fly</name>
    <dbReference type="NCBI Taxonomy" id="7398"/>
    <lineage>
        <taxon>Eukaryota</taxon>
        <taxon>Metazoa</taxon>
        <taxon>Ecdysozoa</taxon>
        <taxon>Arthropoda</taxon>
        <taxon>Hexapoda</taxon>
        <taxon>Insecta</taxon>
        <taxon>Pterygota</taxon>
        <taxon>Neoptera</taxon>
        <taxon>Endopterygota</taxon>
        <taxon>Diptera</taxon>
        <taxon>Brachycera</taxon>
        <taxon>Muscomorpha</taxon>
        <taxon>Hippoboscoidea</taxon>
        <taxon>Glossinidae</taxon>
        <taxon>Glossina</taxon>
    </lineage>
</organism>
<sequence length="103" mass="11636">MSAVISSIIRIILCQADLKMVLIFRDQIKNFRLVAIELEVLVLNYVRVFAADTIGTVFSSVTFNSLFINSSHIVSLPSYILTVSSVSVRLCSVCVVYDFKRKW</sequence>
<dbReference type="AlphaFoldDB" id="A0A1A9Z4K9"/>
<dbReference type="Proteomes" id="UP000092445">
    <property type="component" value="Unassembled WGS sequence"/>
</dbReference>
<name>A0A1A9Z4K9_GLOPL</name>
<dbReference type="EnsemblMetazoa" id="GPAI003796-RA">
    <property type="protein sequence ID" value="GPAI003796-PA"/>
    <property type="gene ID" value="GPAI003796"/>
</dbReference>
<protein>
    <submittedName>
        <fullName evidence="1">Uncharacterized protein</fullName>
    </submittedName>
</protein>
<keyword evidence="2" id="KW-1185">Reference proteome</keyword>
<evidence type="ECO:0000313" key="1">
    <source>
        <dbReference type="EnsemblMetazoa" id="GPAI003796-PA"/>
    </source>
</evidence>
<reference evidence="2" key="1">
    <citation type="submission" date="2014-03" db="EMBL/GenBank/DDBJ databases">
        <authorList>
            <person name="Aksoy S."/>
            <person name="Warren W."/>
            <person name="Wilson R.K."/>
        </authorList>
    </citation>
    <scope>NUCLEOTIDE SEQUENCE [LARGE SCALE GENOMIC DNA]</scope>
    <source>
        <strain evidence="2">IAEA</strain>
    </source>
</reference>
<accession>A0A1A9Z4K9</accession>
<proteinExistence type="predicted"/>